<dbReference type="GO" id="GO:0030170">
    <property type="term" value="F:pyridoxal phosphate binding"/>
    <property type="evidence" value="ECO:0007669"/>
    <property type="project" value="InterPro"/>
</dbReference>
<dbReference type="EC" id="4.1.1.81" evidence="4"/>
<dbReference type="NCBIfam" id="TIGR01140">
    <property type="entry name" value="L_thr_O3P_dcar"/>
    <property type="match status" value="1"/>
</dbReference>
<dbReference type="InterPro" id="IPR004839">
    <property type="entry name" value="Aminotransferase_I/II_large"/>
</dbReference>
<keyword evidence="5" id="KW-0169">Cobalamin biosynthesis</keyword>
<comment type="catalytic activity">
    <reaction evidence="9">
        <text>O-phospho-L-threonine + H(+) = (R)-1-aminopropan-2-yl phosphate + CO2</text>
        <dbReference type="Rhea" id="RHEA:11492"/>
        <dbReference type="ChEBI" id="CHEBI:15378"/>
        <dbReference type="ChEBI" id="CHEBI:16526"/>
        <dbReference type="ChEBI" id="CHEBI:58563"/>
        <dbReference type="ChEBI" id="CHEBI:58675"/>
        <dbReference type="EC" id="4.1.1.81"/>
    </reaction>
</comment>
<reference evidence="11 12" key="1">
    <citation type="submission" date="2019-07" db="EMBL/GenBank/DDBJ databases">
        <title>Whole genome shotgun sequence of Rhizobium naphthalenivorans NBRC 107585.</title>
        <authorList>
            <person name="Hosoyama A."/>
            <person name="Uohara A."/>
            <person name="Ohji S."/>
            <person name="Ichikawa N."/>
        </authorList>
    </citation>
    <scope>NUCLEOTIDE SEQUENCE [LARGE SCALE GENOMIC DNA]</scope>
    <source>
        <strain evidence="11 12">NBRC 107585</strain>
    </source>
</reference>
<dbReference type="Pfam" id="PF00155">
    <property type="entry name" value="Aminotran_1_2"/>
    <property type="match status" value="1"/>
</dbReference>
<dbReference type="InterPro" id="IPR015421">
    <property type="entry name" value="PyrdxlP-dep_Trfase_major"/>
</dbReference>
<evidence type="ECO:0000256" key="6">
    <source>
        <dbReference type="ARBA" id="ARBA00022898"/>
    </source>
</evidence>
<dbReference type="Gene3D" id="3.40.640.10">
    <property type="entry name" value="Type I PLP-dependent aspartate aminotransferase-like (Major domain)"/>
    <property type="match status" value="1"/>
</dbReference>
<evidence type="ECO:0000256" key="3">
    <source>
        <dbReference type="ARBA" id="ARBA00004953"/>
    </source>
</evidence>
<evidence type="ECO:0000256" key="9">
    <source>
        <dbReference type="ARBA" id="ARBA00048531"/>
    </source>
</evidence>
<dbReference type="InterPro" id="IPR005860">
    <property type="entry name" value="CobD"/>
</dbReference>
<dbReference type="OrthoDB" id="9799304at2"/>
<feature type="domain" description="Aminotransferase class I/classII large" evidence="10">
    <location>
        <begin position="38"/>
        <end position="327"/>
    </location>
</feature>
<keyword evidence="6" id="KW-0663">Pyridoxal phosphate</keyword>
<dbReference type="Proteomes" id="UP000321717">
    <property type="component" value="Unassembled WGS sequence"/>
</dbReference>
<evidence type="ECO:0000256" key="1">
    <source>
        <dbReference type="ARBA" id="ARBA00001933"/>
    </source>
</evidence>
<dbReference type="GO" id="GO:0009236">
    <property type="term" value="P:cobalamin biosynthetic process"/>
    <property type="evidence" value="ECO:0007669"/>
    <property type="project" value="UniProtKB-UniPathway"/>
</dbReference>
<dbReference type="CDD" id="cd00609">
    <property type="entry name" value="AAT_like"/>
    <property type="match status" value="1"/>
</dbReference>
<evidence type="ECO:0000256" key="4">
    <source>
        <dbReference type="ARBA" id="ARBA00012285"/>
    </source>
</evidence>
<gene>
    <name evidence="11" type="primary">cobC</name>
    <name evidence="11" type="ORF">RNA01_19510</name>
</gene>
<comment type="pathway">
    <text evidence="3">Cofactor biosynthesis; adenosylcobalamin biosynthesis.</text>
</comment>
<comment type="caution">
    <text evidence="11">The sequence shown here is derived from an EMBL/GenBank/DDBJ whole genome shotgun (WGS) entry which is preliminary data.</text>
</comment>
<accession>A0A512HHV0</accession>
<dbReference type="EMBL" id="BJZP01000007">
    <property type="protein sequence ID" value="GEO85019.1"/>
    <property type="molecule type" value="Genomic_DNA"/>
</dbReference>
<dbReference type="InterPro" id="IPR015424">
    <property type="entry name" value="PyrdxlP-dep_Trfase"/>
</dbReference>
<dbReference type="PROSITE" id="PS00105">
    <property type="entry name" value="AA_TRANSFER_CLASS_1"/>
    <property type="match status" value="1"/>
</dbReference>
<dbReference type="PANTHER" id="PTHR42885">
    <property type="entry name" value="HISTIDINOL-PHOSPHATE AMINOTRANSFERASE-RELATED"/>
    <property type="match status" value="1"/>
</dbReference>
<dbReference type="InterPro" id="IPR004838">
    <property type="entry name" value="NHTrfase_class1_PyrdxlP-BS"/>
</dbReference>
<evidence type="ECO:0000259" key="10">
    <source>
        <dbReference type="Pfam" id="PF00155"/>
    </source>
</evidence>
<dbReference type="Gene3D" id="3.90.1150.10">
    <property type="entry name" value="Aspartate Aminotransferase, domain 1"/>
    <property type="match status" value="1"/>
</dbReference>
<keyword evidence="7" id="KW-0456">Lyase</keyword>
<dbReference type="SUPFAM" id="SSF53383">
    <property type="entry name" value="PLP-dependent transferases"/>
    <property type="match status" value="1"/>
</dbReference>
<dbReference type="RefSeq" id="WP_147179872.1">
    <property type="nucleotide sequence ID" value="NZ_BJZP01000007.1"/>
</dbReference>
<sequence length="334" mass="35477">MSALIVHGGGIALAAAHYGGQPQDWLDLSTGLNPCPPALPDLSARVWHRLPDEDLLERTRRAARDFYRSGETLPLAVPGTQSVIQLLPKLADRKRPVTILAPTYGEYGRVMEASGFRVDPVADLTDIDSQSGLVVIVNPNNPTGGLYPADTLLALADQLAGEGGLLVVDEAFGDGVPEESLAAMAGSRSNLLVFRSFGKFFGMAGIRLGFVIAGAPILERLADWLGPWAVSGPALGVAVDLLSADPTPLRDLVAARRAGLQRVLSGAGLTIEGSTHLFALVADPCAAELHEHLCRAHILTRRFDYAPTWLRFGLTPDEAADSRLATALSGWRLA</sequence>
<dbReference type="PANTHER" id="PTHR42885:SF1">
    <property type="entry name" value="THREONINE-PHOSPHATE DECARBOXYLASE"/>
    <property type="match status" value="1"/>
</dbReference>
<proteinExistence type="predicted"/>
<keyword evidence="12" id="KW-1185">Reference proteome</keyword>
<evidence type="ECO:0000313" key="12">
    <source>
        <dbReference type="Proteomes" id="UP000321717"/>
    </source>
</evidence>
<evidence type="ECO:0000256" key="8">
    <source>
        <dbReference type="ARBA" id="ARBA00029996"/>
    </source>
</evidence>
<protein>
    <recommendedName>
        <fullName evidence="4">threonine-phosphate decarboxylase</fullName>
        <ecNumber evidence="4">4.1.1.81</ecNumber>
    </recommendedName>
    <alternativeName>
        <fullName evidence="8">L-threonine-O-3-phosphate decarboxylase</fullName>
    </alternativeName>
</protein>
<evidence type="ECO:0000313" key="11">
    <source>
        <dbReference type="EMBL" id="GEO85019.1"/>
    </source>
</evidence>
<dbReference type="InterPro" id="IPR015422">
    <property type="entry name" value="PyrdxlP-dep_Trfase_small"/>
</dbReference>
<name>A0A512HHV0_9HYPH</name>
<comment type="cofactor">
    <cofactor evidence="1">
        <name>pyridoxal 5'-phosphate</name>
        <dbReference type="ChEBI" id="CHEBI:597326"/>
    </cofactor>
</comment>
<evidence type="ECO:0000256" key="2">
    <source>
        <dbReference type="ARBA" id="ARBA00003444"/>
    </source>
</evidence>
<evidence type="ECO:0000256" key="5">
    <source>
        <dbReference type="ARBA" id="ARBA00022573"/>
    </source>
</evidence>
<dbReference type="AlphaFoldDB" id="A0A512HHV0"/>
<dbReference type="UniPathway" id="UPA00148"/>
<comment type="function">
    <text evidence="2">Decarboxylates L-threonine-O-3-phosphate to yield (R)-1-amino-2-propanol O-2-phosphate, the precursor for the linkage between the nucleotide loop and the corrin ring in cobalamin.</text>
</comment>
<organism evidence="11 12">
    <name type="scientific">Ciceribacter naphthalenivorans</name>
    <dbReference type="NCBI Taxonomy" id="1118451"/>
    <lineage>
        <taxon>Bacteria</taxon>
        <taxon>Pseudomonadati</taxon>
        <taxon>Pseudomonadota</taxon>
        <taxon>Alphaproteobacteria</taxon>
        <taxon>Hyphomicrobiales</taxon>
        <taxon>Rhizobiaceae</taxon>
        <taxon>Ciceribacter</taxon>
    </lineage>
</organism>
<dbReference type="GO" id="GO:0048472">
    <property type="term" value="F:threonine-phosphate decarboxylase activity"/>
    <property type="evidence" value="ECO:0007669"/>
    <property type="project" value="UniProtKB-EC"/>
</dbReference>
<evidence type="ECO:0000256" key="7">
    <source>
        <dbReference type="ARBA" id="ARBA00023239"/>
    </source>
</evidence>